<keyword evidence="9" id="KW-0812">Transmembrane</keyword>
<feature type="region of interest" description="Disordered" evidence="8">
    <location>
        <begin position="90"/>
        <end position="121"/>
    </location>
</feature>
<feature type="transmembrane region" description="Helical" evidence="9">
    <location>
        <begin position="260"/>
        <end position="280"/>
    </location>
</feature>
<evidence type="ECO:0000313" key="11">
    <source>
        <dbReference type="EMBL" id="TVU20068.1"/>
    </source>
</evidence>
<accession>A0A5J9U9W1</accession>
<evidence type="ECO:0000256" key="2">
    <source>
        <dbReference type="ARBA" id="ARBA00004728"/>
    </source>
</evidence>
<comment type="caution">
    <text evidence="11">The sequence shown here is derived from an EMBL/GenBank/DDBJ whole genome shotgun (WGS) entry which is preliminary data.</text>
</comment>
<feature type="transmembrane region" description="Helical" evidence="9">
    <location>
        <begin position="576"/>
        <end position="595"/>
    </location>
</feature>
<dbReference type="CDD" id="cd07990">
    <property type="entry name" value="LPLAT_LCLAT1-like"/>
    <property type="match status" value="1"/>
</dbReference>
<keyword evidence="9" id="KW-0472">Membrane</keyword>
<feature type="region of interest" description="Disordered" evidence="8">
    <location>
        <begin position="45"/>
        <end position="74"/>
    </location>
</feature>
<dbReference type="PANTHER" id="PTHR10983">
    <property type="entry name" value="1-ACYLGLYCEROL-3-PHOSPHATE ACYLTRANSFERASE-RELATED"/>
    <property type="match status" value="1"/>
</dbReference>
<evidence type="ECO:0000256" key="9">
    <source>
        <dbReference type="SAM" id="Phobius"/>
    </source>
</evidence>
<comment type="pathway">
    <text evidence="3">Lipid metabolism.</text>
</comment>
<evidence type="ECO:0000256" key="1">
    <source>
        <dbReference type="ARBA" id="ARBA00001141"/>
    </source>
</evidence>
<feature type="compositionally biased region" description="Low complexity" evidence="8">
    <location>
        <begin position="91"/>
        <end position="100"/>
    </location>
</feature>
<evidence type="ECO:0000259" key="10">
    <source>
        <dbReference type="SMART" id="SM00563"/>
    </source>
</evidence>
<dbReference type="UniPathway" id="UPA00557">
    <property type="reaction ID" value="UER00613"/>
</dbReference>
<gene>
    <name evidence="11" type="ORF">EJB05_36255</name>
</gene>
<dbReference type="GO" id="GO:0012505">
    <property type="term" value="C:endomembrane system"/>
    <property type="evidence" value="ECO:0007669"/>
    <property type="project" value="TreeGrafter"/>
</dbReference>
<dbReference type="InterPro" id="IPR002123">
    <property type="entry name" value="Plipid/glycerol_acylTrfase"/>
</dbReference>
<evidence type="ECO:0000256" key="7">
    <source>
        <dbReference type="ARBA" id="ARBA00023315"/>
    </source>
</evidence>
<dbReference type="Gramene" id="TVU20068">
    <property type="protein sequence ID" value="TVU20068"/>
    <property type="gene ID" value="EJB05_36255"/>
</dbReference>
<evidence type="ECO:0000256" key="8">
    <source>
        <dbReference type="SAM" id="MobiDB-lite"/>
    </source>
</evidence>
<comment type="catalytic activity">
    <reaction evidence="1">
        <text>a 1-acyl-sn-glycero-3-phosphate + an acyl-CoA = a 1,2-diacyl-sn-glycero-3-phosphate + CoA</text>
        <dbReference type="Rhea" id="RHEA:19709"/>
        <dbReference type="ChEBI" id="CHEBI:57287"/>
        <dbReference type="ChEBI" id="CHEBI:57970"/>
        <dbReference type="ChEBI" id="CHEBI:58342"/>
        <dbReference type="ChEBI" id="CHEBI:58608"/>
        <dbReference type="EC" id="2.3.1.51"/>
    </reaction>
</comment>
<sequence>MLLVRKKDTVKFISHIVWFGCLETILGRERANAYVYSARRPVPHATGPTAHAHRNGVLPAAPCPDPSTTHPSRIRRINPSSILRRAHTHFPLPSLSSPLPHQRGRSKTPPTSSARGNRRPRLRRISGHWCYNSRNARIHQRGALFPPDCRVCVTRTNGDVAPSCKLDNSSTVVYSQQTSDTSAAHTSALSQVELDGSIGWEDVSFAEDKSQKMDSSTGSPGHRANGKQKKVQTSDLPGPSIVINGPRHHQLTLMRRCQGILCLVIMLLTAFMMMVYLSPVTTYLVRLFSLHYSRKSTCFLFGTWLALWPFLFEKINQTRFIFSGESVPPQERVLLFANHRTEVDWMYLWDFALRKGRLQCIKYILKKSLMKLPIFNWAFHLIEFIPVERKWEIDEPIIRSRLSELKNPKDPLWLAVFPEGTDYTEKKCIRSQEYAAEHGLPILKNVLLPKTKGFNCCLQELRGSIDAVYDITIAYKHRLPTFMDNVYGIDPSEVHIHIESIQVSDIPTSEDEVADWLIERFRLKDELLSDFSTLGHFPNEGTEGDLSTVKCLANFTAVVSVTSILTYLTLFSSPWFKIFVAFSCTFLTFTTCYCIHFPTLIGSSPEARTHVKKA</sequence>
<dbReference type="GO" id="GO:0016024">
    <property type="term" value="P:CDP-diacylglycerol biosynthetic process"/>
    <property type="evidence" value="ECO:0007669"/>
    <property type="project" value="UniProtKB-UniPathway"/>
</dbReference>
<comment type="pathway">
    <text evidence="2">Phospholipid metabolism; CDP-diacylglycerol biosynthesis; CDP-diacylglycerol from sn-glycerol 3-phosphate: step 2/3.</text>
</comment>
<evidence type="ECO:0000313" key="12">
    <source>
        <dbReference type="Proteomes" id="UP000324897"/>
    </source>
</evidence>
<dbReference type="SUPFAM" id="SSF69593">
    <property type="entry name" value="Glycerol-3-phosphate (1)-acyltransferase"/>
    <property type="match status" value="1"/>
</dbReference>
<keyword evidence="9" id="KW-1133">Transmembrane helix</keyword>
<evidence type="ECO:0000256" key="3">
    <source>
        <dbReference type="ARBA" id="ARBA00005189"/>
    </source>
</evidence>
<dbReference type="InterPro" id="IPR032098">
    <property type="entry name" value="Acyltransf_C"/>
</dbReference>
<organism evidence="11 12">
    <name type="scientific">Eragrostis curvula</name>
    <name type="common">weeping love grass</name>
    <dbReference type="NCBI Taxonomy" id="38414"/>
    <lineage>
        <taxon>Eukaryota</taxon>
        <taxon>Viridiplantae</taxon>
        <taxon>Streptophyta</taxon>
        <taxon>Embryophyta</taxon>
        <taxon>Tracheophyta</taxon>
        <taxon>Spermatophyta</taxon>
        <taxon>Magnoliopsida</taxon>
        <taxon>Liliopsida</taxon>
        <taxon>Poales</taxon>
        <taxon>Poaceae</taxon>
        <taxon>PACMAD clade</taxon>
        <taxon>Chloridoideae</taxon>
        <taxon>Eragrostideae</taxon>
        <taxon>Eragrostidinae</taxon>
        <taxon>Eragrostis</taxon>
    </lineage>
</organism>
<dbReference type="Pfam" id="PF16076">
    <property type="entry name" value="Acyltransf_C"/>
    <property type="match status" value="1"/>
</dbReference>
<dbReference type="EC" id="2.3.1.51" evidence="5"/>
<evidence type="ECO:0000256" key="6">
    <source>
        <dbReference type="ARBA" id="ARBA00022679"/>
    </source>
</evidence>
<protein>
    <recommendedName>
        <fullName evidence="5">1-acylglycerol-3-phosphate O-acyltransferase</fullName>
        <ecNumber evidence="5">2.3.1.51</ecNumber>
    </recommendedName>
</protein>
<evidence type="ECO:0000256" key="5">
    <source>
        <dbReference type="ARBA" id="ARBA00013211"/>
    </source>
</evidence>
<dbReference type="Pfam" id="PF01553">
    <property type="entry name" value="Acyltransferase"/>
    <property type="match status" value="1"/>
</dbReference>
<dbReference type="EMBL" id="RWGY01000029">
    <property type="protein sequence ID" value="TVU20068.1"/>
    <property type="molecule type" value="Genomic_DNA"/>
</dbReference>
<dbReference type="Proteomes" id="UP000324897">
    <property type="component" value="Chromosome 7"/>
</dbReference>
<dbReference type="OrthoDB" id="189226at2759"/>
<feature type="transmembrane region" description="Helical" evidence="9">
    <location>
        <begin position="292"/>
        <end position="312"/>
    </location>
</feature>
<feature type="transmembrane region" description="Helical" evidence="9">
    <location>
        <begin position="551"/>
        <end position="570"/>
    </location>
</feature>
<dbReference type="PANTHER" id="PTHR10983:SF28">
    <property type="entry name" value="1-ACYLGLYCEROL-3-PHOSPHATE O-ACYLTRANSFERASE"/>
    <property type="match status" value="1"/>
</dbReference>
<feature type="region of interest" description="Disordered" evidence="8">
    <location>
        <begin position="209"/>
        <end position="241"/>
    </location>
</feature>
<feature type="non-terminal residue" evidence="11">
    <location>
        <position position="1"/>
    </location>
</feature>
<dbReference type="SMART" id="SM00563">
    <property type="entry name" value="PlsC"/>
    <property type="match status" value="1"/>
</dbReference>
<dbReference type="GO" id="GO:0003841">
    <property type="term" value="F:1-acylglycerol-3-phosphate O-acyltransferase activity"/>
    <property type="evidence" value="ECO:0007669"/>
    <property type="project" value="UniProtKB-EC"/>
</dbReference>
<feature type="domain" description="Phospholipid/glycerol acyltransferase" evidence="10">
    <location>
        <begin position="333"/>
        <end position="455"/>
    </location>
</feature>
<name>A0A5J9U9W1_9POAL</name>
<reference evidence="11 12" key="1">
    <citation type="journal article" date="2019" name="Sci. Rep.">
        <title>A high-quality genome of Eragrostis curvula grass provides insights into Poaceae evolution and supports new strategies to enhance forage quality.</title>
        <authorList>
            <person name="Carballo J."/>
            <person name="Santos B.A.C.M."/>
            <person name="Zappacosta D."/>
            <person name="Garbus I."/>
            <person name="Selva J.P."/>
            <person name="Gallo C.A."/>
            <person name="Diaz A."/>
            <person name="Albertini E."/>
            <person name="Caccamo M."/>
            <person name="Echenique V."/>
        </authorList>
    </citation>
    <scope>NUCLEOTIDE SEQUENCE [LARGE SCALE GENOMIC DNA]</scope>
    <source>
        <strain evidence="12">cv. Victoria</strain>
        <tissue evidence="11">Leaf</tissue>
    </source>
</reference>
<proteinExistence type="inferred from homology"/>
<keyword evidence="12" id="KW-1185">Reference proteome</keyword>
<evidence type="ECO:0000256" key="4">
    <source>
        <dbReference type="ARBA" id="ARBA00008655"/>
    </source>
</evidence>
<keyword evidence="7" id="KW-0012">Acyltransferase</keyword>
<comment type="similarity">
    <text evidence="4">Belongs to the 1-acyl-sn-glycerol-3-phosphate acyltransferase family.</text>
</comment>
<dbReference type="AlphaFoldDB" id="A0A5J9U9W1"/>
<keyword evidence="6" id="KW-0808">Transferase</keyword>